<feature type="transmembrane region" description="Helical" evidence="1">
    <location>
        <begin position="96"/>
        <end position="119"/>
    </location>
</feature>
<feature type="transmembrane region" description="Helical" evidence="1">
    <location>
        <begin position="6"/>
        <end position="31"/>
    </location>
</feature>
<dbReference type="Proteomes" id="UP000076871">
    <property type="component" value="Unassembled WGS sequence"/>
</dbReference>
<keyword evidence="1" id="KW-1133">Transmembrane helix</keyword>
<dbReference type="OrthoDB" id="2628419at2759"/>
<evidence type="ECO:0008006" key="4">
    <source>
        <dbReference type="Google" id="ProtNLM"/>
    </source>
</evidence>
<feature type="transmembrane region" description="Helical" evidence="1">
    <location>
        <begin position="52"/>
        <end position="76"/>
    </location>
</feature>
<dbReference type="GeneID" id="63819593"/>
<protein>
    <recommendedName>
        <fullName evidence="4">MARVEL domain-containing protein</fullName>
    </recommendedName>
</protein>
<evidence type="ECO:0000313" key="3">
    <source>
        <dbReference type="Proteomes" id="UP000076871"/>
    </source>
</evidence>
<evidence type="ECO:0000313" key="2">
    <source>
        <dbReference type="EMBL" id="KZT01537.1"/>
    </source>
</evidence>
<keyword evidence="3" id="KW-1185">Reference proteome</keyword>
<feature type="transmembrane region" description="Helical" evidence="1">
    <location>
        <begin position="131"/>
        <end position="152"/>
    </location>
</feature>
<dbReference type="RefSeq" id="XP_040759277.1">
    <property type="nucleotide sequence ID" value="XM_040902562.1"/>
</dbReference>
<name>A0A165BRT5_9APHY</name>
<sequence>MTTASQVATAAVASTTVLISLLYAIGLYFVYRYAQRHPKGLNGASSTRLYHYAPVVYVVIIYLSIIEIAIGTWLLVTYRLIGYYAGVEVHSAICLSIFSGSWSMTFATLYVVFVVHPTLSKSLVASVGVQFLWTLVSWGFWVASVAMLNGSLLFSTPWVCAGVWYCSQLQALFAFAIIELVVFSLCMCALAWLIWQRSRAGLKAPLPR</sequence>
<gene>
    <name evidence="2" type="ORF">LAESUDRAFT_459974</name>
</gene>
<dbReference type="InParanoid" id="A0A165BRT5"/>
<keyword evidence="1" id="KW-0812">Transmembrane</keyword>
<dbReference type="AlphaFoldDB" id="A0A165BRT5"/>
<dbReference type="EMBL" id="KV427663">
    <property type="protein sequence ID" value="KZT01537.1"/>
    <property type="molecule type" value="Genomic_DNA"/>
</dbReference>
<proteinExistence type="predicted"/>
<keyword evidence="1" id="KW-0472">Membrane</keyword>
<accession>A0A165BRT5</accession>
<evidence type="ECO:0000256" key="1">
    <source>
        <dbReference type="SAM" id="Phobius"/>
    </source>
</evidence>
<organism evidence="2 3">
    <name type="scientific">Laetiporus sulphureus 93-53</name>
    <dbReference type="NCBI Taxonomy" id="1314785"/>
    <lineage>
        <taxon>Eukaryota</taxon>
        <taxon>Fungi</taxon>
        <taxon>Dikarya</taxon>
        <taxon>Basidiomycota</taxon>
        <taxon>Agaricomycotina</taxon>
        <taxon>Agaricomycetes</taxon>
        <taxon>Polyporales</taxon>
        <taxon>Laetiporus</taxon>
    </lineage>
</organism>
<feature type="transmembrane region" description="Helical" evidence="1">
    <location>
        <begin position="172"/>
        <end position="195"/>
    </location>
</feature>
<reference evidence="2 3" key="1">
    <citation type="journal article" date="2016" name="Mol. Biol. Evol.">
        <title>Comparative Genomics of Early-Diverging Mushroom-Forming Fungi Provides Insights into the Origins of Lignocellulose Decay Capabilities.</title>
        <authorList>
            <person name="Nagy L.G."/>
            <person name="Riley R."/>
            <person name="Tritt A."/>
            <person name="Adam C."/>
            <person name="Daum C."/>
            <person name="Floudas D."/>
            <person name="Sun H."/>
            <person name="Yadav J.S."/>
            <person name="Pangilinan J."/>
            <person name="Larsson K.H."/>
            <person name="Matsuura K."/>
            <person name="Barry K."/>
            <person name="Labutti K."/>
            <person name="Kuo R."/>
            <person name="Ohm R.A."/>
            <person name="Bhattacharya S.S."/>
            <person name="Shirouzu T."/>
            <person name="Yoshinaga Y."/>
            <person name="Martin F.M."/>
            <person name="Grigoriev I.V."/>
            <person name="Hibbett D.S."/>
        </authorList>
    </citation>
    <scope>NUCLEOTIDE SEQUENCE [LARGE SCALE GENOMIC DNA]</scope>
    <source>
        <strain evidence="2 3">93-53</strain>
    </source>
</reference>